<dbReference type="PROSITE" id="PS50011">
    <property type="entry name" value="PROTEIN_KINASE_DOM"/>
    <property type="match status" value="1"/>
</dbReference>
<feature type="domain" description="Protein kinase" evidence="8">
    <location>
        <begin position="20"/>
        <end position="279"/>
    </location>
</feature>
<dbReference type="OrthoDB" id="20524at2759"/>
<accession>A0A815HMA8</accession>
<keyword evidence="4" id="KW-0418">Kinase</keyword>
<keyword evidence="3 6" id="KW-0547">Nucleotide-binding</keyword>
<evidence type="ECO:0000313" key="10">
    <source>
        <dbReference type="Proteomes" id="UP000663852"/>
    </source>
</evidence>
<feature type="binding site" evidence="6">
    <location>
        <position position="48"/>
    </location>
    <ligand>
        <name>ATP</name>
        <dbReference type="ChEBI" id="CHEBI:30616"/>
    </ligand>
</feature>
<dbReference type="PROSITE" id="PS00107">
    <property type="entry name" value="PROTEIN_KINASE_ATP"/>
    <property type="match status" value="1"/>
</dbReference>
<dbReference type="GO" id="GO:0005634">
    <property type="term" value="C:nucleus"/>
    <property type="evidence" value="ECO:0007669"/>
    <property type="project" value="TreeGrafter"/>
</dbReference>
<dbReference type="InterPro" id="IPR017441">
    <property type="entry name" value="Protein_kinase_ATP_BS"/>
</dbReference>
<evidence type="ECO:0000313" key="9">
    <source>
        <dbReference type="EMBL" id="CAF1354109.1"/>
    </source>
</evidence>
<dbReference type="InterPro" id="IPR008271">
    <property type="entry name" value="Ser/Thr_kinase_AS"/>
</dbReference>
<dbReference type="CDD" id="cd14014">
    <property type="entry name" value="STKc_PknB_like"/>
    <property type="match status" value="1"/>
</dbReference>
<proteinExistence type="inferred from homology"/>
<evidence type="ECO:0000256" key="7">
    <source>
        <dbReference type="RuleBase" id="RU000304"/>
    </source>
</evidence>
<keyword evidence="1 7" id="KW-0723">Serine/threonine-protein kinase</keyword>
<organism evidence="9 10">
    <name type="scientific">Adineta ricciae</name>
    <name type="common">Rotifer</name>
    <dbReference type="NCBI Taxonomy" id="249248"/>
    <lineage>
        <taxon>Eukaryota</taxon>
        <taxon>Metazoa</taxon>
        <taxon>Spiralia</taxon>
        <taxon>Gnathifera</taxon>
        <taxon>Rotifera</taxon>
        <taxon>Eurotatoria</taxon>
        <taxon>Bdelloidea</taxon>
        <taxon>Adinetida</taxon>
        <taxon>Adinetidae</taxon>
        <taxon>Adineta</taxon>
    </lineage>
</organism>
<dbReference type="GO" id="GO:0004712">
    <property type="term" value="F:protein serine/threonine/tyrosine kinase activity"/>
    <property type="evidence" value="ECO:0007669"/>
    <property type="project" value="TreeGrafter"/>
</dbReference>
<dbReference type="GO" id="GO:0000776">
    <property type="term" value="C:kinetochore"/>
    <property type="evidence" value="ECO:0007669"/>
    <property type="project" value="TreeGrafter"/>
</dbReference>
<dbReference type="PANTHER" id="PTHR22974:SF21">
    <property type="entry name" value="DUAL SPECIFICITY PROTEIN KINASE TTK"/>
    <property type="match status" value="1"/>
</dbReference>
<dbReference type="GO" id="GO:0007094">
    <property type="term" value="P:mitotic spindle assembly checkpoint signaling"/>
    <property type="evidence" value="ECO:0007669"/>
    <property type="project" value="TreeGrafter"/>
</dbReference>
<comment type="caution">
    <text evidence="9">The sequence shown here is derived from an EMBL/GenBank/DDBJ whole genome shotgun (WGS) entry which is preliminary data.</text>
</comment>
<name>A0A815HMA8_ADIRI</name>
<evidence type="ECO:0000256" key="3">
    <source>
        <dbReference type="ARBA" id="ARBA00022741"/>
    </source>
</evidence>
<dbReference type="Pfam" id="PF00069">
    <property type="entry name" value="Pkinase"/>
    <property type="match status" value="1"/>
</dbReference>
<evidence type="ECO:0000256" key="2">
    <source>
        <dbReference type="ARBA" id="ARBA00022679"/>
    </source>
</evidence>
<dbReference type="PROSITE" id="PS00108">
    <property type="entry name" value="PROTEIN_KINASE_ST"/>
    <property type="match status" value="1"/>
</dbReference>
<dbReference type="GO" id="GO:0005524">
    <property type="term" value="F:ATP binding"/>
    <property type="evidence" value="ECO:0007669"/>
    <property type="project" value="UniProtKB-UniRule"/>
</dbReference>
<evidence type="ECO:0000256" key="5">
    <source>
        <dbReference type="ARBA" id="ARBA00022840"/>
    </source>
</evidence>
<dbReference type="PANTHER" id="PTHR22974">
    <property type="entry name" value="MIXED LINEAGE PROTEIN KINASE"/>
    <property type="match status" value="1"/>
</dbReference>
<keyword evidence="2" id="KW-0808">Transferase</keyword>
<evidence type="ECO:0000256" key="4">
    <source>
        <dbReference type="ARBA" id="ARBA00022777"/>
    </source>
</evidence>
<dbReference type="GO" id="GO:0034501">
    <property type="term" value="P:protein localization to kinetochore"/>
    <property type="evidence" value="ECO:0007669"/>
    <property type="project" value="TreeGrafter"/>
</dbReference>
<gene>
    <name evidence="9" type="ORF">EDS130_LOCUS33449</name>
</gene>
<dbReference type="GO" id="GO:0033316">
    <property type="term" value="P:meiotic spindle assembly checkpoint signaling"/>
    <property type="evidence" value="ECO:0007669"/>
    <property type="project" value="TreeGrafter"/>
</dbReference>
<dbReference type="GO" id="GO:0004674">
    <property type="term" value="F:protein serine/threonine kinase activity"/>
    <property type="evidence" value="ECO:0007669"/>
    <property type="project" value="UniProtKB-KW"/>
</dbReference>
<reference evidence="9" key="1">
    <citation type="submission" date="2021-02" db="EMBL/GenBank/DDBJ databases">
        <authorList>
            <person name="Nowell W R."/>
        </authorList>
    </citation>
    <scope>NUCLEOTIDE SEQUENCE</scope>
</reference>
<dbReference type="EMBL" id="CAJNOJ010000267">
    <property type="protein sequence ID" value="CAF1354109.1"/>
    <property type="molecule type" value="Genomic_DNA"/>
</dbReference>
<dbReference type="AlphaFoldDB" id="A0A815HMA8"/>
<dbReference type="InterPro" id="IPR011009">
    <property type="entry name" value="Kinase-like_dom_sf"/>
</dbReference>
<sequence>MFPNKIMHGNQTCNIHGQLYTLLSRLGHGTYGSVWKSVTPNGKYVAVKVFDFNRAKNAMGYNDRLNSFTTEVKMARKMRNETRHIVTMYGYEYIPRHGVGFIAMELSNESFLDRIQNLHQTQLRSRASDYISPRERQRIWSQLVNVILALHQYGVIHRDLKPANLLFFGPNLKVIDLGMAQDEFTGYSRHQRIGGTRPYSAPECFSGQMPITSKADVWSAGAILYHITYGKPPMFESARPPLGVLPTRSRSIQEVLDRCLQQIASRRPDHQWLVHHPLTKPMKKFRN</sequence>
<evidence type="ECO:0000256" key="6">
    <source>
        <dbReference type="PROSITE-ProRule" id="PRU10141"/>
    </source>
</evidence>
<evidence type="ECO:0000259" key="8">
    <source>
        <dbReference type="PROSITE" id="PS50011"/>
    </source>
</evidence>
<dbReference type="Gene3D" id="1.10.510.10">
    <property type="entry name" value="Transferase(Phosphotransferase) domain 1"/>
    <property type="match status" value="1"/>
</dbReference>
<dbReference type="GO" id="GO:0007059">
    <property type="term" value="P:chromosome segregation"/>
    <property type="evidence" value="ECO:0007669"/>
    <property type="project" value="TreeGrafter"/>
</dbReference>
<dbReference type="InterPro" id="IPR000719">
    <property type="entry name" value="Prot_kinase_dom"/>
</dbReference>
<evidence type="ECO:0000256" key="1">
    <source>
        <dbReference type="ARBA" id="ARBA00022527"/>
    </source>
</evidence>
<keyword evidence="5 6" id="KW-0067">ATP-binding</keyword>
<dbReference type="SMART" id="SM00220">
    <property type="entry name" value="S_TKc"/>
    <property type="match status" value="1"/>
</dbReference>
<dbReference type="Proteomes" id="UP000663852">
    <property type="component" value="Unassembled WGS sequence"/>
</dbReference>
<dbReference type="SUPFAM" id="SSF56112">
    <property type="entry name" value="Protein kinase-like (PK-like)"/>
    <property type="match status" value="1"/>
</dbReference>
<comment type="similarity">
    <text evidence="7">Belongs to the protein kinase superfamily.</text>
</comment>
<protein>
    <recommendedName>
        <fullName evidence="8">Protein kinase domain-containing protein</fullName>
    </recommendedName>
</protein>